<comment type="caution">
    <text evidence="2">The sequence shown here is derived from an EMBL/GenBank/DDBJ whole genome shotgun (WGS) entry which is preliminary data.</text>
</comment>
<dbReference type="InterPro" id="IPR013783">
    <property type="entry name" value="Ig-like_fold"/>
</dbReference>
<name>A0ABD2PCR7_9CUCU</name>
<dbReference type="InterPro" id="IPR036179">
    <property type="entry name" value="Ig-like_dom_sf"/>
</dbReference>
<dbReference type="PANTHER" id="PTHR23278:SF19">
    <property type="entry name" value="OBSCURIN"/>
    <property type="match status" value="1"/>
</dbReference>
<dbReference type="AlphaFoldDB" id="A0ABD2PCR7"/>
<organism evidence="2 3">
    <name type="scientific">Cryptolaemus montrouzieri</name>
    <dbReference type="NCBI Taxonomy" id="559131"/>
    <lineage>
        <taxon>Eukaryota</taxon>
        <taxon>Metazoa</taxon>
        <taxon>Ecdysozoa</taxon>
        <taxon>Arthropoda</taxon>
        <taxon>Hexapoda</taxon>
        <taxon>Insecta</taxon>
        <taxon>Pterygota</taxon>
        <taxon>Neoptera</taxon>
        <taxon>Endopterygota</taxon>
        <taxon>Coleoptera</taxon>
        <taxon>Polyphaga</taxon>
        <taxon>Cucujiformia</taxon>
        <taxon>Coccinelloidea</taxon>
        <taxon>Coccinellidae</taxon>
        <taxon>Scymninae</taxon>
        <taxon>Scymnini</taxon>
        <taxon>Cryptolaemus</taxon>
    </lineage>
</organism>
<dbReference type="PANTHER" id="PTHR23278">
    <property type="entry name" value="SIDESTEP PROTEIN"/>
    <property type="match status" value="1"/>
</dbReference>
<dbReference type="InterPro" id="IPR036691">
    <property type="entry name" value="Endo/exonu/phosph_ase_sf"/>
</dbReference>
<evidence type="ECO:0000313" key="3">
    <source>
        <dbReference type="Proteomes" id="UP001516400"/>
    </source>
</evidence>
<accession>A0ABD2PCR7</accession>
<dbReference type="EMBL" id="JABFTP020000185">
    <property type="protein sequence ID" value="KAL3288595.1"/>
    <property type="molecule type" value="Genomic_DNA"/>
</dbReference>
<sequence length="212" mass="24081">MSRNDIRHVHRVWWLRDGERLLSNATSGIIVSNQTLVLQSISRGSSGRYCCEATNKEGTTKSTPFHLKVKFEPICGDGTGRKVLGAAKDEPLKVECRLSTQKRKGKKRNLNFGEKNLQKSITDWQGINESLIRMNLTLHNRRITVKGVYNPSDDETVNVKDQFFEKLNDVISEIGNTWVIFLLGNVNRRTSIKLDNNVVHTMKIRLMITADG</sequence>
<dbReference type="Gene3D" id="2.60.40.10">
    <property type="entry name" value="Immunoglobulins"/>
    <property type="match status" value="1"/>
</dbReference>
<dbReference type="SUPFAM" id="SSF56219">
    <property type="entry name" value="DNase I-like"/>
    <property type="match status" value="1"/>
</dbReference>
<dbReference type="InterPro" id="IPR007110">
    <property type="entry name" value="Ig-like_dom"/>
</dbReference>
<dbReference type="Proteomes" id="UP001516400">
    <property type="component" value="Unassembled WGS sequence"/>
</dbReference>
<dbReference type="SUPFAM" id="SSF48726">
    <property type="entry name" value="Immunoglobulin"/>
    <property type="match status" value="1"/>
</dbReference>
<proteinExistence type="predicted"/>
<feature type="domain" description="Ig-like" evidence="1">
    <location>
        <begin position="14"/>
        <end position="66"/>
    </location>
</feature>
<gene>
    <name evidence="2" type="ORF">HHI36_003033</name>
</gene>
<reference evidence="2 3" key="1">
    <citation type="journal article" date="2021" name="BMC Biol.">
        <title>Horizontally acquired antibacterial genes associated with adaptive radiation of ladybird beetles.</title>
        <authorList>
            <person name="Li H.S."/>
            <person name="Tang X.F."/>
            <person name="Huang Y.H."/>
            <person name="Xu Z.Y."/>
            <person name="Chen M.L."/>
            <person name="Du X.Y."/>
            <person name="Qiu B.Y."/>
            <person name="Chen P.T."/>
            <person name="Zhang W."/>
            <person name="Slipinski A."/>
            <person name="Escalona H.E."/>
            <person name="Waterhouse R.M."/>
            <person name="Zwick A."/>
            <person name="Pang H."/>
        </authorList>
    </citation>
    <scope>NUCLEOTIDE SEQUENCE [LARGE SCALE GENOMIC DNA]</scope>
    <source>
        <strain evidence="2">SYSU2018</strain>
    </source>
</reference>
<evidence type="ECO:0000313" key="2">
    <source>
        <dbReference type="EMBL" id="KAL3288595.1"/>
    </source>
</evidence>
<evidence type="ECO:0000259" key="1">
    <source>
        <dbReference type="PROSITE" id="PS50835"/>
    </source>
</evidence>
<protein>
    <recommendedName>
        <fullName evidence="1">Ig-like domain-containing protein</fullName>
    </recommendedName>
</protein>
<keyword evidence="3" id="KW-1185">Reference proteome</keyword>
<dbReference type="PROSITE" id="PS50835">
    <property type="entry name" value="IG_LIKE"/>
    <property type="match status" value="1"/>
</dbReference>